<feature type="region of interest" description="Disordered" evidence="15">
    <location>
        <begin position="741"/>
        <end position="767"/>
    </location>
</feature>
<reference evidence="20" key="1">
    <citation type="submission" date="2016-10" db="EMBL/GenBank/DDBJ databases">
        <authorList>
            <person name="Varghese N."/>
            <person name="Submissions S."/>
        </authorList>
    </citation>
    <scope>NUCLEOTIDE SEQUENCE [LARGE SCALE GENOMIC DNA]</scope>
    <source>
        <strain evidence="20">ATCC 35263</strain>
    </source>
</reference>
<accession>A0A1H6FLD4</accession>
<dbReference type="EC" id="7.1.1.-" evidence="14"/>
<evidence type="ECO:0000313" key="19">
    <source>
        <dbReference type="EMBL" id="SEH10604.1"/>
    </source>
</evidence>
<dbReference type="AlphaFoldDB" id="A0A1H6FLD4"/>
<evidence type="ECO:0000256" key="1">
    <source>
        <dbReference type="ARBA" id="ARBA00001966"/>
    </source>
</evidence>
<keyword evidence="4 14" id="KW-0004">4Fe-4S</keyword>
<dbReference type="GO" id="GO:0051537">
    <property type="term" value="F:2 iron, 2 sulfur cluster binding"/>
    <property type="evidence" value="ECO:0007669"/>
    <property type="project" value="UniProtKB-UniRule"/>
</dbReference>
<proteinExistence type="inferred from homology"/>
<keyword evidence="6 14" id="KW-0874">Quinone</keyword>
<dbReference type="PROSITE" id="PS51669">
    <property type="entry name" value="4FE4S_MOW_BIS_MGD"/>
    <property type="match status" value="1"/>
</dbReference>
<dbReference type="EMBL" id="FNWJ01000001">
    <property type="protein sequence ID" value="SEH10604.1"/>
    <property type="molecule type" value="Genomic_DNA"/>
</dbReference>
<dbReference type="Pfam" id="PF10588">
    <property type="entry name" value="NADH-G_4Fe-4S_3"/>
    <property type="match status" value="1"/>
</dbReference>
<keyword evidence="10 14" id="KW-0411">Iron-sulfur</keyword>
<dbReference type="InterPro" id="IPR000283">
    <property type="entry name" value="NADH_UbQ_OxRdtase_75kDa_su_CS"/>
</dbReference>
<evidence type="ECO:0000259" key="18">
    <source>
        <dbReference type="PROSITE" id="PS51839"/>
    </source>
</evidence>
<dbReference type="SUPFAM" id="SSF53706">
    <property type="entry name" value="Formate dehydrogenase/DMSO reductase, domains 1-3"/>
    <property type="match status" value="1"/>
</dbReference>
<evidence type="ECO:0000256" key="3">
    <source>
        <dbReference type="ARBA" id="ARBA00005404"/>
    </source>
</evidence>
<gene>
    <name evidence="19" type="ORF">SAMN02745716_0473</name>
</gene>
<dbReference type="SUPFAM" id="SSF54862">
    <property type="entry name" value="4Fe-4S ferredoxins"/>
    <property type="match status" value="1"/>
</dbReference>
<dbReference type="STRING" id="29539.SAMN02745716_0473"/>
<name>A0A1H6FLD4_THEAL</name>
<dbReference type="SUPFAM" id="SSF50692">
    <property type="entry name" value="ADC-like"/>
    <property type="match status" value="1"/>
</dbReference>
<dbReference type="PROSITE" id="PS00643">
    <property type="entry name" value="COMPLEX1_75K_3"/>
    <property type="match status" value="1"/>
</dbReference>
<dbReference type="PANTHER" id="PTHR43105:SF12">
    <property type="entry name" value="NADH-QUINONE OXIDOREDUCTASE SUBUNIT G"/>
    <property type="match status" value="1"/>
</dbReference>
<dbReference type="GO" id="GO:0008137">
    <property type="term" value="F:NADH dehydrogenase (ubiquinone) activity"/>
    <property type="evidence" value="ECO:0007669"/>
    <property type="project" value="UniProtKB-UniRule"/>
</dbReference>
<evidence type="ECO:0000256" key="12">
    <source>
        <dbReference type="ARBA" id="ARBA00023136"/>
    </source>
</evidence>
<dbReference type="NCBIfam" id="TIGR01973">
    <property type="entry name" value="NuoG"/>
    <property type="match status" value="1"/>
</dbReference>
<comment type="cofactor">
    <cofactor evidence="1 14">
        <name>[4Fe-4S] cluster</name>
        <dbReference type="ChEBI" id="CHEBI:49883"/>
    </cofactor>
</comment>
<dbReference type="Pfam" id="PF22117">
    <property type="entry name" value="Fer4_Nqo3"/>
    <property type="match status" value="1"/>
</dbReference>
<dbReference type="PROSITE" id="PS00642">
    <property type="entry name" value="COMPLEX1_75K_2"/>
    <property type="match status" value="1"/>
</dbReference>
<comment type="function">
    <text evidence="14">NDH-1 shuttles electrons from NADH, via FMN and iron-sulfur (Fe-S) centers, to quinones in the respiratory chain. Couples the redox reaction to proton translocation (for every two electrons transferred, four hydrogen ions are translocated across the cytoplasmic membrane), and thus conserves the redox energy in a proton gradient.</text>
</comment>
<dbReference type="InterPro" id="IPR006963">
    <property type="entry name" value="Mopterin_OxRdtase_4Fe-4S_dom"/>
</dbReference>
<dbReference type="PANTHER" id="PTHR43105">
    <property type="entry name" value="RESPIRATORY NITRATE REDUCTASE"/>
    <property type="match status" value="1"/>
</dbReference>
<dbReference type="GO" id="GO:0003954">
    <property type="term" value="F:NADH dehydrogenase activity"/>
    <property type="evidence" value="ECO:0007669"/>
    <property type="project" value="TreeGrafter"/>
</dbReference>
<dbReference type="SUPFAM" id="SSF54292">
    <property type="entry name" value="2Fe-2S ferredoxin-like"/>
    <property type="match status" value="1"/>
</dbReference>
<keyword evidence="12" id="KW-0472">Membrane</keyword>
<evidence type="ECO:0000256" key="15">
    <source>
        <dbReference type="SAM" id="MobiDB-lite"/>
    </source>
</evidence>
<dbReference type="CDD" id="cd00207">
    <property type="entry name" value="fer2"/>
    <property type="match status" value="1"/>
</dbReference>
<keyword evidence="7 14" id="KW-0479">Metal-binding</keyword>
<comment type="cofactor">
    <cofactor evidence="14">
        <name>[2Fe-2S] cluster</name>
        <dbReference type="ChEBI" id="CHEBI:190135"/>
    </cofactor>
    <text evidence="14">Binds 1 [2Fe-2S] cluster per subunit.</text>
</comment>
<feature type="domain" description="4Fe-4S Mo/W bis-MGD-type" evidence="17">
    <location>
        <begin position="224"/>
        <end position="281"/>
    </location>
</feature>
<keyword evidence="8 14" id="KW-1278">Translocase</keyword>
<evidence type="ECO:0000256" key="13">
    <source>
        <dbReference type="ARBA" id="ARBA00047712"/>
    </source>
</evidence>
<dbReference type="FunFam" id="3.10.20.740:FF:000004">
    <property type="entry name" value="NADH-quinone oxidoreductase"/>
    <property type="match status" value="1"/>
</dbReference>
<dbReference type="GO" id="GO:0016020">
    <property type="term" value="C:membrane"/>
    <property type="evidence" value="ECO:0007669"/>
    <property type="project" value="UniProtKB-SubCell"/>
</dbReference>
<feature type="domain" description="2Fe-2S ferredoxin-type" evidence="16">
    <location>
        <begin position="7"/>
        <end position="86"/>
    </location>
</feature>
<dbReference type="Pfam" id="PF04879">
    <property type="entry name" value="Molybdop_Fe4S4"/>
    <property type="match status" value="1"/>
</dbReference>
<dbReference type="SMART" id="SM00926">
    <property type="entry name" value="Molybdop_Fe4S4"/>
    <property type="match status" value="1"/>
</dbReference>
<dbReference type="GO" id="GO:0046872">
    <property type="term" value="F:metal ion binding"/>
    <property type="evidence" value="ECO:0007669"/>
    <property type="project" value="UniProtKB-UniRule"/>
</dbReference>
<dbReference type="PROSITE" id="PS51839">
    <property type="entry name" value="4FE4S_HC3"/>
    <property type="match status" value="1"/>
</dbReference>
<evidence type="ECO:0000256" key="4">
    <source>
        <dbReference type="ARBA" id="ARBA00022485"/>
    </source>
</evidence>
<comment type="subcellular location">
    <subcellularLocation>
        <location evidence="2">Membrane</location>
    </subcellularLocation>
</comment>
<dbReference type="Pfam" id="PF00384">
    <property type="entry name" value="Molybdopterin"/>
    <property type="match status" value="1"/>
</dbReference>
<dbReference type="GO" id="GO:0051539">
    <property type="term" value="F:4 iron, 4 sulfur cluster binding"/>
    <property type="evidence" value="ECO:0007669"/>
    <property type="project" value="UniProtKB-KW"/>
</dbReference>
<evidence type="ECO:0000256" key="2">
    <source>
        <dbReference type="ARBA" id="ARBA00004370"/>
    </source>
</evidence>
<evidence type="ECO:0000256" key="9">
    <source>
        <dbReference type="ARBA" id="ARBA00023004"/>
    </source>
</evidence>
<dbReference type="Gene3D" id="3.30.70.20">
    <property type="match status" value="1"/>
</dbReference>
<keyword evidence="20" id="KW-1185">Reference proteome</keyword>
<evidence type="ECO:0000256" key="5">
    <source>
        <dbReference type="ARBA" id="ARBA00022714"/>
    </source>
</evidence>
<dbReference type="Pfam" id="PF13510">
    <property type="entry name" value="Fer2_4"/>
    <property type="match status" value="1"/>
</dbReference>
<organism evidence="19 20">
    <name type="scientific">Thermoleophilum album</name>
    <dbReference type="NCBI Taxonomy" id="29539"/>
    <lineage>
        <taxon>Bacteria</taxon>
        <taxon>Bacillati</taxon>
        <taxon>Actinomycetota</taxon>
        <taxon>Thermoleophilia</taxon>
        <taxon>Thermoleophilales</taxon>
        <taxon>Thermoleophilaceae</taxon>
        <taxon>Thermoleophilum</taxon>
    </lineage>
</organism>
<dbReference type="Gene3D" id="3.40.228.10">
    <property type="entry name" value="Dimethylsulfoxide Reductase, domain 2"/>
    <property type="match status" value="1"/>
</dbReference>
<dbReference type="InterPro" id="IPR006656">
    <property type="entry name" value="Mopterin_OxRdtase"/>
</dbReference>
<dbReference type="OrthoDB" id="9810782at2"/>
<dbReference type="InterPro" id="IPR019574">
    <property type="entry name" value="NADH_UbQ_OxRdtase_Gsu_4Fe4S-bd"/>
</dbReference>
<dbReference type="Gene3D" id="3.10.20.740">
    <property type="match status" value="1"/>
</dbReference>
<evidence type="ECO:0000256" key="11">
    <source>
        <dbReference type="ARBA" id="ARBA00023027"/>
    </source>
</evidence>
<dbReference type="Gene3D" id="3.40.50.740">
    <property type="match status" value="1"/>
</dbReference>
<evidence type="ECO:0000259" key="16">
    <source>
        <dbReference type="PROSITE" id="PS51085"/>
    </source>
</evidence>
<dbReference type="GO" id="GO:0042773">
    <property type="term" value="P:ATP synthesis coupled electron transport"/>
    <property type="evidence" value="ECO:0007669"/>
    <property type="project" value="InterPro"/>
</dbReference>
<dbReference type="InterPro" id="IPR009010">
    <property type="entry name" value="Asp_de-COase-like_dom_sf"/>
</dbReference>
<evidence type="ECO:0000313" key="20">
    <source>
        <dbReference type="Proteomes" id="UP000222056"/>
    </source>
</evidence>
<dbReference type="Gene3D" id="2.20.25.90">
    <property type="entry name" value="ADC-like domains"/>
    <property type="match status" value="1"/>
</dbReference>
<evidence type="ECO:0000256" key="10">
    <source>
        <dbReference type="ARBA" id="ARBA00023014"/>
    </source>
</evidence>
<dbReference type="InterPro" id="IPR001041">
    <property type="entry name" value="2Fe-2S_ferredoxin-type"/>
</dbReference>
<dbReference type="SMART" id="SM00929">
    <property type="entry name" value="NADH-G_4Fe-4S_3"/>
    <property type="match status" value="1"/>
</dbReference>
<evidence type="ECO:0000256" key="7">
    <source>
        <dbReference type="ARBA" id="ARBA00022723"/>
    </source>
</evidence>
<dbReference type="InterPro" id="IPR010228">
    <property type="entry name" value="NADH_UbQ_OxRdtase_Gsu"/>
</dbReference>
<evidence type="ECO:0000256" key="6">
    <source>
        <dbReference type="ARBA" id="ARBA00022719"/>
    </source>
</evidence>
<dbReference type="PROSITE" id="PS51085">
    <property type="entry name" value="2FE2S_FER_2"/>
    <property type="match status" value="1"/>
</dbReference>
<comment type="similarity">
    <text evidence="3 14">Belongs to the complex I 75 kDa subunit family.</text>
</comment>
<dbReference type="GO" id="GO:0048038">
    <property type="term" value="F:quinone binding"/>
    <property type="evidence" value="ECO:0007669"/>
    <property type="project" value="UniProtKB-UniRule"/>
</dbReference>
<sequence length="896" mass="95793">MARPERREVTFEIDGREVRAPEGTMLVDAARMGDVEIPYFCYEPKLGQPVGACRMCLVQIEGMPKLQTACSTPVKEGMVVTTVSPEVKQAQNAVVEFLLANHPLDCPVCDKGGECPLQDISYGWGPGSSRFTEPKRHFKKPIELSPLIAIDRERCILCYRCVRFSQEVSEDHQLVFLERGDRTFVGTADGSHYIAPFSGNVIELCPVGALTSIPYRFRARPWDVEEDGTVCTLCPSQCNVRLTIRDDRRVLRVLARDNPAVDDGWLCDRGRFGYQAFHSRERIVRPLVREGTELVETSWPRALEAAAEILGRAGTKAAALVGGSATNEEGYLVQRLLREALGSPHIDSRPAPAPDPELLRACARPELAATVADIDHADAVLVIGCEPVDEMPILDLRIRKAVRRHGTKLLLMTPAPSRLDPLARVAVRYLPGATSAAIEALLAALGEEQGPAPGLSALCAQAGLVRGVRPGPPLDVRFNGAAARPLDPEQPERAAEHPEELLEALAAQLRAAGDVVVIVGERALVAGGEESRARRALLALLRRLGVGEQTGARLIEVPFGANGRGLREVGCLPGLAPGLQNASSRGHAWVDLPAALAAGEVSALLLYDSDPLRGCGDRIAWERALRARSAGVVAFARFRDEVVERYAQVVLPAEVYAEKDGTVVHPDGRLQRVRQAIARAGEVRSGLRVLCELARKLGADFGEGLLSSEVTAQVAAAVPFYAGANAARIGGKGIRWQELAGAAAPTADAPPADAPQAPAPAEHADGAAGAPAGVIQVAAQPALWACEETRRAPALRFLRPRQRLAMSPADAKQWSLANGDLVRLRVGDHQLVCELAVRSAVPAGRAFLIEGLGAEGAEALLGGAAMRACSIERLGRAAKVAASGNGRVEASSRPRR</sequence>
<dbReference type="InterPro" id="IPR036010">
    <property type="entry name" value="2Fe-2S_ferredoxin-like_sf"/>
</dbReference>
<dbReference type="InterPro" id="IPR054351">
    <property type="entry name" value="NADH_UbQ_OxRdtase_ferredoxin"/>
</dbReference>
<protein>
    <recommendedName>
        <fullName evidence="14">NADH-quinone oxidoreductase</fullName>
        <ecNumber evidence="14">7.1.1.-</ecNumber>
    </recommendedName>
</protein>
<dbReference type="RefSeq" id="WP_093115869.1">
    <property type="nucleotide sequence ID" value="NZ_FNWJ01000001.1"/>
</dbReference>
<evidence type="ECO:0000259" key="17">
    <source>
        <dbReference type="PROSITE" id="PS51669"/>
    </source>
</evidence>
<keyword evidence="5 14" id="KW-0001">2Fe-2S</keyword>
<dbReference type="Proteomes" id="UP000222056">
    <property type="component" value="Unassembled WGS sequence"/>
</dbReference>
<evidence type="ECO:0000256" key="14">
    <source>
        <dbReference type="RuleBase" id="RU003525"/>
    </source>
</evidence>
<comment type="catalytic activity">
    <reaction evidence="13 14">
        <text>a quinone + NADH + 5 H(+)(in) = a quinol + NAD(+) + 4 H(+)(out)</text>
        <dbReference type="Rhea" id="RHEA:57888"/>
        <dbReference type="ChEBI" id="CHEBI:15378"/>
        <dbReference type="ChEBI" id="CHEBI:24646"/>
        <dbReference type="ChEBI" id="CHEBI:57540"/>
        <dbReference type="ChEBI" id="CHEBI:57945"/>
        <dbReference type="ChEBI" id="CHEBI:132124"/>
    </reaction>
</comment>
<feature type="domain" description="4Fe-4S His(Cys)3-ligated-type" evidence="18">
    <location>
        <begin position="86"/>
        <end position="125"/>
    </location>
</feature>
<keyword evidence="9 14" id="KW-0408">Iron</keyword>
<evidence type="ECO:0000256" key="8">
    <source>
        <dbReference type="ARBA" id="ARBA00022967"/>
    </source>
</evidence>
<dbReference type="InterPro" id="IPR050123">
    <property type="entry name" value="Prok_molybdopt-oxidoreductase"/>
</dbReference>
<dbReference type="Gene3D" id="2.40.40.20">
    <property type="match status" value="1"/>
</dbReference>
<keyword evidence="11 14" id="KW-0520">NAD</keyword>